<evidence type="ECO:0000313" key="3">
    <source>
        <dbReference type="EMBL" id="SHJ97441.1"/>
    </source>
</evidence>
<dbReference type="PANTHER" id="PTHR21621">
    <property type="entry name" value="RIBOSOMAL PROTEIN S6 MODIFICATION PROTEIN"/>
    <property type="match status" value="1"/>
</dbReference>
<dbReference type="STRING" id="1121421.SAMN02745123_00251"/>
<dbReference type="SUPFAM" id="SSF56059">
    <property type="entry name" value="Glutathione synthetase ATP-binding domain-like"/>
    <property type="match status" value="1"/>
</dbReference>
<dbReference type="InterPro" id="IPR047778">
    <property type="entry name" value="STM4014-like"/>
</dbReference>
<name>A0A1M6NNW4_9FIRM</name>
<dbReference type="GO" id="GO:0009432">
    <property type="term" value="P:SOS response"/>
    <property type="evidence" value="ECO:0007669"/>
    <property type="project" value="TreeGrafter"/>
</dbReference>
<dbReference type="GO" id="GO:0046872">
    <property type="term" value="F:metal ion binding"/>
    <property type="evidence" value="ECO:0007669"/>
    <property type="project" value="InterPro"/>
</dbReference>
<evidence type="ECO:0000259" key="2">
    <source>
        <dbReference type="PROSITE" id="PS50975"/>
    </source>
</evidence>
<reference evidence="4" key="1">
    <citation type="submission" date="2016-11" db="EMBL/GenBank/DDBJ databases">
        <authorList>
            <person name="Varghese N."/>
            <person name="Submissions S."/>
        </authorList>
    </citation>
    <scope>NUCLEOTIDE SEQUENCE [LARGE SCALE GENOMIC DNA]</scope>
    <source>
        <strain evidence="4">DSM 10349</strain>
    </source>
</reference>
<dbReference type="PROSITE" id="PS50975">
    <property type="entry name" value="ATP_GRASP"/>
    <property type="match status" value="1"/>
</dbReference>
<sequence length="328" mass="36329">MDTILLLGEPTSKRSIYFTKAAAAQGKRVILRPLFSVVESDLTNCAVKIDPVSYNSSDIARLEESVQGYSEKLLAISSGRATFLNTPQDIIRALNKRQTKAVLRRAGIPVTPELVLEAIQREALFAAMDARRPYGVFIKPNHGSGAAGIIAYRRQYSTGRGVAYTTLAKGKGTYHNAKKIYRVDDPSEVAALLDFAMSKHPIVELWLPKARHNGYSYDLRAVVQFGSVDYLVARGSEKMITNLHLNNHPIDLAELDMTEDVLEQVKDTASRAVRALSPTLQVAGVDLLLTPDKRLYVIEINAQGDLIHQDIYGENSIYQKQVEGMSRL</sequence>
<accession>A0A1M6NNW4</accession>
<dbReference type="RefSeq" id="WP_072910456.1">
    <property type="nucleotide sequence ID" value="NZ_FRAR01000004.1"/>
</dbReference>
<dbReference type="AlphaFoldDB" id="A0A1M6NNW4"/>
<dbReference type="Gene3D" id="3.30.470.20">
    <property type="entry name" value="ATP-grasp fold, B domain"/>
    <property type="match status" value="2"/>
</dbReference>
<evidence type="ECO:0000256" key="1">
    <source>
        <dbReference type="PROSITE-ProRule" id="PRU00409"/>
    </source>
</evidence>
<dbReference type="GO" id="GO:0018169">
    <property type="term" value="F:ribosomal S6-glutamic acid ligase activity"/>
    <property type="evidence" value="ECO:0007669"/>
    <property type="project" value="TreeGrafter"/>
</dbReference>
<dbReference type="EMBL" id="FRAR01000004">
    <property type="protein sequence ID" value="SHJ97441.1"/>
    <property type="molecule type" value="Genomic_DNA"/>
</dbReference>
<keyword evidence="4" id="KW-1185">Reference proteome</keyword>
<dbReference type="GO" id="GO:0005737">
    <property type="term" value="C:cytoplasm"/>
    <property type="evidence" value="ECO:0007669"/>
    <property type="project" value="TreeGrafter"/>
</dbReference>
<dbReference type="Gene3D" id="3.30.1490.20">
    <property type="entry name" value="ATP-grasp fold, A domain"/>
    <property type="match status" value="1"/>
</dbReference>
<feature type="domain" description="ATP-grasp" evidence="2">
    <location>
        <begin position="100"/>
        <end position="326"/>
    </location>
</feature>
<evidence type="ECO:0000313" key="4">
    <source>
        <dbReference type="Proteomes" id="UP000183997"/>
    </source>
</evidence>
<gene>
    <name evidence="3" type="ORF">SAMN02745123_00251</name>
</gene>
<dbReference type="InterPro" id="IPR026838">
    <property type="entry name" value="YheC/D"/>
</dbReference>
<dbReference type="Proteomes" id="UP000183997">
    <property type="component" value="Unassembled WGS sequence"/>
</dbReference>
<dbReference type="PANTHER" id="PTHR21621:SF0">
    <property type="entry name" value="BETA-CITRYLGLUTAMATE SYNTHASE B-RELATED"/>
    <property type="match status" value="1"/>
</dbReference>
<dbReference type="GO" id="GO:0005524">
    <property type="term" value="F:ATP binding"/>
    <property type="evidence" value="ECO:0007669"/>
    <property type="project" value="UniProtKB-UniRule"/>
</dbReference>
<keyword evidence="1" id="KW-0067">ATP-binding</keyword>
<proteinExistence type="predicted"/>
<organism evidence="3 4">
    <name type="scientific">Desulforamulus aeronauticus DSM 10349</name>
    <dbReference type="NCBI Taxonomy" id="1121421"/>
    <lineage>
        <taxon>Bacteria</taxon>
        <taxon>Bacillati</taxon>
        <taxon>Bacillota</taxon>
        <taxon>Clostridia</taxon>
        <taxon>Eubacteriales</taxon>
        <taxon>Peptococcaceae</taxon>
        <taxon>Desulforamulus</taxon>
    </lineage>
</organism>
<dbReference type="NCBIfam" id="NF038074">
    <property type="entry name" value="fam_STM4014"/>
    <property type="match status" value="1"/>
</dbReference>
<protein>
    <recommendedName>
        <fullName evidence="2">ATP-grasp domain-containing protein</fullName>
    </recommendedName>
</protein>
<dbReference type="InterPro" id="IPR013815">
    <property type="entry name" value="ATP_grasp_subdomain_1"/>
</dbReference>
<dbReference type="InterPro" id="IPR011761">
    <property type="entry name" value="ATP-grasp"/>
</dbReference>
<dbReference type="Pfam" id="PF14398">
    <property type="entry name" value="ATPgrasp_YheCD"/>
    <property type="match status" value="1"/>
</dbReference>
<dbReference type="OrthoDB" id="9789963at2"/>
<keyword evidence="1" id="KW-0547">Nucleotide-binding</keyword>